<dbReference type="GeneID" id="63836030"/>
<accession>A0A9P4Y329</accession>
<dbReference type="EMBL" id="MU032347">
    <property type="protein sequence ID" value="KAF3766072.1"/>
    <property type="molecule type" value="Genomic_DNA"/>
</dbReference>
<comment type="caution">
    <text evidence="2">The sequence shown here is derived from an EMBL/GenBank/DDBJ whole genome shotgun (WGS) entry which is preliminary data.</text>
</comment>
<gene>
    <name evidence="2" type="ORF">M406DRAFT_290418</name>
</gene>
<evidence type="ECO:0008006" key="4">
    <source>
        <dbReference type="Google" id="ProtNLM"/>
    </source>
</evidence>
<feature type="compositionally biased region" description="Pro residues" evidence="1">
    <location>
        <begin position="58"/>
        <end position="72"/>
    </location>
</feature>
<sequence length="545" mass="60798">MDDSPEPSQNDDPSNSPEPVLLALPEVITIDPRGDILLDVTFETSRSTLKAARKATPKPRPGQRDPPPPLPVLKPHIRLAYRVDLATLKKHSRYFTNLLGDTRFQEARAIAQRLDEIAARGQNPGDLAPEDLPRVEIEDDDEATRTAGRETAFADMLRVLHGLPTVTKPVTVLYVTTLAVLADRFACTAPVSRHLIAVLKFRWPTTPPLRPREDGLSGLTLAAEELVRQKVLVAWLLEQAPRLAAATKELVLFGSHRWSVAYEDDEDDGGADAGRGAAHARQDAVWWFLPDGLEEELHYRRHQILRSLASIPAHFLHLYTTRTRNGYRQCKLGYDSSSACDSFQLGEMVRFLVSKNLLFLTNFAPSSLDEVKDFAAVDVGSILGALKQCPNYQVDRHHTNCGLRTRVMPILEYVAAMLGTTAAQIGLQGWKRERRTTSWQKPDDHNDDNAARGASRKKDFVVEDSMGDGGGGGGRGTNGGRVFYFTRSVASDQRLRFEGAMAADRLARELFTADAWDWTPEDVDRVDQISESKHLSMPLRRKERK</sequence>
<organism evidence="2 3">
    <name type="scientific">Cryphonectria parasitica (strain ATCC 38755 / EP155)</name>
    <dbReference type="NCBI Taxonomy" id="660469"/>
    <lineage>
        <taxon>Eukaryota</taxon>
        <taxon>Fungi</taxon>
        <taxon>Dikarya</taxon>
        <taxon>Ascomycota</taxon>
        <taxon>Pezizomycotina</taxon>
        <taxon>Sordariomycetes</taxon>
        <taxon>Sordariomycetidae</taxon>
        <taxon>Diaporthales</taxon>
        <taxon>Cryphonectriaceae</taxon>
        <taxon>Cryphonectria-Endothia species complex</taxon>
        <taxon>Cryphonectria</taxon>
    </lineage>
</organism>
<feature type="compositionally biased region" description="Basic and acidic residues" evidence="1">
    <location>
        <begin position="441"/>
        <end position="461"/>
    </location>
</feature>
<evidence type="ECO:0000256" key="1">
    <source>
        <dbReference type="SAM" id="MobiDB-lite"/>
    </source>
</evidence>
<keyword evidence="3" id="KW-1185">Reference proteome</keyword>
<proteinExistence type="predicted"/>
<dbReference type="AlphaFoldDB" id="A0A9P4Y329"/>
<feature type="compositionally biased region" description="Polar residues" evidence="1">
    <location>
        <begin position="1"/>
        <end position="17"/>
    </location>
</feature>
<evidence type="ECO:0000313" key="3">
    <source>
        <dbReference type="Proteomes" id="UP000803844"/>
    </source>
</evidence>
<dbReference type="Proteomes" id="UP000803844">
    <property type="component" value="Unassembled WGS sequence"/>
</dbReference>
<evidence type="ECO:0000313" key="2">
    <source>
        <dbReference type="EMBL" id="KAF3766072.1"/>
    </source>
</evidence>
<feature type="region of interest" description="Disordered" evidence="1">
    <location>
        <begin position="1"/>
        <end position="20"/>
    </location>
</feature>
<feature type="region of interest" description="Disordered" evidence="1">
    <location>
        <begin position="433"/>
        <end position="477"/>
    </location>
</feature>
<protein>
    <recommendedName>
        <fullName evidence="4">Hydroxyproline-rich glyco protein</fullName>
    </recommendedName>
</protein>
<dbReference type="OrthoDB" id="5398371at2759"/>
<feature type="compositionally biased region" description="Gly residues" evidence="1">
    <location>
        <begin position="467"/>
        <end position="477"/>
    </location>
</feature>
<reference evidence="2" key="1">
    <citation type="journal article" date="2020" name="Phytopathology">
        <title>Genome sequence of the chestnut blight fungus Cryphonectria parasitica EP155: A fundamental resource for an archetypical invasive plant pathogen.</title>
        <authorList>
            <person name="Crouch J.A."/>
            <person name="Dawe A."/>
            <person name="Aerts A."/>
            <person name="Barry K."/>
            <person name="Churchill A.C.L."/>
            <person name="Grimwood J."/>
            <person name="Hillman B."/>
            <person name="Milgroom M.G."/>
            <person name="Pangilinan J."/>
            <person name="Smith M."/>
            <person name="Salamov A."/>
            <person name="Schmutz J."/>
            <person name="Yadav J."/>
            <person name="Grigoriev I.V."/>
            <person name="Nuss D."/>
        </authorList>
    </citation>
    <scope>NUCLEOTIDE SEQUENCE</scope>
    <source>
        <strain evidence="2">EP155</strain>
    </source>
</reference>
<name>A0A9P4Y329_CRYP1</name>
<dbReference type="RefSeq" id="XP_040777033.1">
    <property type="nucleotide sequence ID" value="XM_040918901.1"/>
</dbReference>
<feature type="region of interest" description="Disordered" evidence="1">
    <location>
        <begin position="48"/>
        <end position="73"/>
    </location>
</feature>